<dbReference type="EMBL" id="UZAE01012679">
    <property type="protein sequence ID" value="VDO06204.1"/>
    <property type="molecule type" value="Genomic_DNA"/>
</dbReference>
<dbReference type="STRING" id="102285.A0A0R3TQ25"/>
<dbReference type="Pfam" id="PF00754">
    <property type="entry name" value="F5_F8_type_C"/>
    <property type="match status" value="1"/>
</dbReference>
<dbReference type="Gene3D" id="2.60.120.260">
    <property type="entry name" value="Galactose-binding domain-like"/>
    <property type="match status" value="1"/>
</dbReference>
<name>A0A0R3TQ25_RODNA</name>
<reference evidence="2 3" key="2">
    <citation type="submission" date="2018-11" db="EMBL/GenBank/DDBJ databases">
        <authorList>
            <consortium name="Pathogen Informatics"/>
        </authorList>
    </citation>
    <scope>NUCLEOTIDE SEQUENCE [LARGE SCALE GENOMIC DNA]</scope>
</reference>
<protein>
    <submittedName>
        <fullName evidence="4">F5/8 type C domain-containing protein</fullName>
    </submittedName>
</protein>
<evidence type="ECO:0000313" key="4">
    <source>
        <dbReference type="WBParaSite" id="HNAJ_0000961701-mRNA-1"/>
    </source>
</evidence>
<dbReference type="InterPro" id="IPR000421">
    <property type="entry name" value="FA58C"/>
</dbReference>
<organism evidence="4">
    <name type="scientific">Rodentolepis nana</name>
    <name type="common">Dwarf tapeworm</name>
    <name type="synonym">Hymenolepis nana</name>
    <dbReference type="NCBI Taxonomy" id="102285"/>
    <lineage>
        <taxon>Eukaryota</taxon>
        <taxon>Metazoa</taxon>
        <taxon>Spiralia</taxon>
        <taxon>Lophotrochozoa</taxon>
        <taxon>Platyhelminthes</taxon>
        <taxon>Cestoda</taxon>
        <taxon>Eucestoda</taxon>
        <taxon>Cyclophyllidea</taxon>
        <taxon>Hymenolepididae</taxon>
        <taxon>Rodentolepis</taxon>
    </lineage>
</organism>
<sequence>MTVPDYISRVTVSSVLNKNTQLYGKQFLFDGKPDTCWQSDSGAYQWIRLSFSNPIKIVSLNLQFQGGFVAEEASLQLWNDPKDDKIVIPFYPANSNSLQSFEFSQEGSFSNAAIVFKKSTDFYGRIVVYKFELTPA</sequence>
<dbReference type="AlphaFoldDB" id="A0A0R3TQ25"/>
<gene>
    <name evidence="2" type="ORF">HNAJ_LOCUS9612</name>
</gene>
<dbReference type="Proteomes" id="UP000278807">
    <property type="component" value="Unassembled WGS sequence"/>
</dbReference>
<evidence type="ECO:0000259" key="1">
    <source>
        <dbReference type="Pfam" id="PF00754"/>
    </source>
</evidence>
<keyword evidence="3" id="KW-1185">Reference proteome</keyword>
<dbReference type="WBParaSite" id="HNAJ_0000961701-mRNA-1">
    <property type="protein sequence ID" value="HNAJ_0000961701-mRNA-1"/>
    <property type="gene ID" value="HNAJ_0000961701"/>
</dbReference>
<dbReference type="SUPFAM" id="SSF49785">
    <property type="entry name" value="Galactose-binding domain-like"/>
    <property type="match status" value="1"/>
</dbReference>
<dbReference type="InterPro" id="IPR008979">
    <property type="entry name" value="Galactose-bd-like_sf"/>
</dbReference>
<evidence type="ECO:0000313" key="3">
    <source>
        <dbReference type="Proteomes" id="UP000278807"/>
    </source>
</evidence>
<feature type="domain" description="F5/8 type C" evidence="1">
    <location>
        <begin position="10"/>
        <end position="80"/>
    </location>
</feature>
<evidence type="ECO:0000313" key="2">
    <source>
        <dbReference type="EMBL" id="VDO06204.1"/>
    </source>
</evidence>
<proteinExistence type="predicted"/>
<accession>A0A0R3TQ25</accession>
<reference evidence="4" key="1">
    <citation type="submission" date="2017-02" db="UniProtKB">
        <authorList>
            <consortium name="WormBaseParasite"/>
        </authorList>
    </citation>
    <scope>IDENTIFICATION</scope>
</reference>
<dbReference type="OrthoDB" id="10052260at2759"/>